<dbReference type="InterPro" id="IPR017937">
    <property type="entry name" value="Thioredoxin_CS"/>
</dbReference>
<dbReference type="PANTHER" id="PTHR45672:SF3">
    <property type="entry name" value="THIOREDOXIN DOMAIN-CONTAINING PROTEIN 5"/>
    <property type="match status" value="1"/>
</dbReference>
<sequence length="711" mass="81094">MISPVLLILQCVILATRIVSAAPPPKVPIESSAEGSDSKLPPMLTDADFDATISKGLHIIEFFSPYCPHCKQLAAVWEKAYNDFYEESLSLNVSLHQVNCVESGDLCLKENVNAYPSIRLYGPDGFIKQFPKGTKRTEKELINFARKEALDVDNIDITKLSGKSTLVDDNQFLKLLSEPQTEPYLVSFWPTSKLEDVESAYPFSSCEDCTSFQRTWKLVSNRVDSVGIKPVHFNCANPTDSSKNEEICKELSYGTLTKEKRSKLDRYPQVAMILPNRKSGSFIRFPLGSNRVDSKSLVDFASRTLHNSNVPDIDQYEIESFVKEPKSNILKPNVDEDKILLVFSYNQDTVVHEDMQFLEQLIEPLGFIPNVYLYKSSDNLKITTKVLYKTLYAEYNTDNPLEVNEDNLIMASITQYPTFFLFKKNTFVPIIFPGYSTTETRNLDFITDWLTINSIPTVTEVTPKNFPALKNFEPDFYDKLVIQMVNMKNNKLVEGTKKLVEGLRAAAHTYEILRNEAVYEDLNTAREQKKQLVQKLKNKQAPSTEIIAAMREEINYVYNHKVIFAYLDIDEYPSFLNNQGLNAYQRLHKTGDIIVVDKEKAIYYEKDAAGQDISLKSLPHVLSILGFPARYPDASIERVFIVTPLGPLFRLLDRLRDLSGIGYLIVLMALFALWKLPKTIYHYRLRKRYTAKRDVTGILGGKNGKEAKFMD</sequence>
<evidence type="ECO:0000313" key="7">
    <source>
        <dbReference type="Proteomes" id="UP000031516"/>
    </source>
</evidence>
<feature type="transmembrane region" description="Helical" evidence="3">
    <location>
        <begin position="660"/>
        <end position="677"/>
    </location>
</feature>
<reference evidence="6 7" key="1">
    <citation type="submission" date="2014-03" db="EMBL/GenBank/DDBJ databases">
        <title>The genome of Kluyveromyces dobzhanskii.</title>
        <authorList>
            <person name="Nystedt B."/>
            <person name="Astrom S."/>
        </authorList>
    </citation>
    <scope>NUCLEOTIDE SEQUENCE [LARGE SCALE GENOMIC DNA]</scope>
    <source>
        <strain evidence="6 7">CBS 2104</strain>
    </source>
</reference>
<evidence type="ECO:0000313" key="6">
    <source>
        <dbReference type="EMBL" id="CDO93898.1"/>
    </source>
</evidence>
<dbReference type="InterPro" id="IPR051063">
    <property type="entry name" value="PDI"/>
</dbReference>
<dbReference type="PROSITE" id="PS00194">
    <property type="entry name" value="THIOREDOXIN_1"/>
    <property type="match status" value="1"/>
</dbReference>
<dbReference type="Proteomes" id="UP000031516">
    <property type="component" value="Unassembled WGS sequence"/>
</dbReference>
<dbReference type="CDD" id="cd02961">
    <property type="entry name" value="PDI_a_family"/>
    <property type="match status" value="1"/>
</dbReference>
<keyword evidence="3" id="KW-1133">Transmembrane helix</keyword>
<dbReference type="GO" id="GO:0003756">
    <property type="term" value="F:protein disulfide isomerase activity"/>
    <property type="evidence" value="ECO:0007669"/>
    <property type="project" value="TreeGrafter"/>
</dbReference>
<feature type="signal peptide" evidence="4">
    <location>
        <begin position="1"/>
        <end position="21"/>
    </location>
</feature>
<dbReference type="OrthoDB" id="72053at2759"/>
<keyword evidence="3" id="KW-0812">Transmembrane</keyword>
<evidence type="ECO:0000256" key="4">
    <source>
        <dbReference type="SAM" id="SignalP"/>
    </source>
</evidence>
<feature type="chain" id="PRO_5002038227" evidence="4">
    <location>
        <begin position="22"/>
        <end position="711"/>
    </location>
</feature>
<dbReference type="PROSITE" id="PS51352">
    <property type="entry name" value="THIOREDOXIN_2"/>
    <property type="match status" value="1"/>
</dbReference>
<dbReference type="AlphaFoldDB" id="A0A0A8L6R8"/>
<dbReference type="InterPro" id="IPR013766">
    <property type="entry name" value="Thioredoxin_domain"/>
</dbReference>
<keyword evidence="2 4" id="KW-0732">Signal</keyword>
<comment type="caution">
    <text evidence="6">The sequence shown here is derived from an EMBL/GenBank/DDBJ whole genome shotgun (WGS) entry which is preliminary data.</text>
</comment>
<accession>A0A0A8L6R8</accession>
<dbReference type="InterPro" id="IPR036249">
    <property type="entry name" value="Thioredoxin-like_sf"/>
</dbReference>
<gene>
    <name evidence="6" type="ORF">KLDO_g2186</name>
</gene>
<dbReference type="GO" id="GO:0005783">
    <property type="term" value="C:endoplasmic reticulum"/>
    <property type="evidence" value="ECO:0007669"/>
    <property type="project" value="TreeGrafter"/>
</dbReference>
<comment type="similarity">
    <text evidence="1">Belongs to the protein disulfide isomerase family.</text>
</comment>
<evidence type="ECO:0000256" key="3">
    <source>
        <dbReference type="SAM" id="Phobius"/>
    </source>
</evidence>
<evidence type="ECO:0000256" key="1">
    <source>
        <dbReference type="ARBA" id="ARBA00006347"/>
    </source>
</evidence>
<dbReference type="EMBL" id="CCBQ010000027">
    <property type="protein sequence ID" value="CDO93898.1"/>
    <property type="molecule type" value="Genomic_DNA"/>
</dbReference>
<feature type="domain" description="Thioredoxin" evidence="5">
    <location>
        <begin position="16"/>
        <end position="150"/>
    </location>
</feature>
<evidence type="ECO:0000259" key="5">
    <source>
        <dbReference type="PROSITE" id="PS51352"/>
    </source>
</evidence>
<dbReference type="GO" id="GO:0006457">
    <property type="term" value="P:protein folding"/>
    <property type="evidence" value="ECO:0007669"/>
    <property type="project" value="TreeGrafter"/>
</dbReference>
<dbReference type="Gene3D" id="3.40.30.10">
    <property type="entry name" value="Glutaredoxin"/>
    <property type="match status" value="1"/>
</dbReference>
<dbReference type="Pfam" id="PF00085">
    <property type="entry name" value="Thioredoxin"/>
    <property type="match status" value="1"/>
</dbReference>
<dbReference type="SUPFAM" id="SSF52833">
    <property type="entry name" value="Thioredoxin-like"/>
    <property type="match status" value="1"/>
</dbReference>
<proteinExistence type="inferred from homology"/>
<name>A0A0A8L6R8_9SACH</name>
<protein>
    <submittedName>
        <fullName evidence="6">WGS project CCBQ000000000 data, contig 00102</fullName>
    </submittedName>
</protein>
<dbReference type="PANTHER" id="PTHR45672">
    <property type="entry name" value="PROTEIN DISULFIDE-ISOMERASE C17H9.14C-RELATED"/>
    <property type="match status" value="1"/>
</dbReference>
<keyword evidence="3" id="KW-0472">Membrane</keyword>
<keyword evidence="7" id="KW-1185">Reference proteome</keyword>
<evidence type="ECO:0000256" key="2">
    <source>
        <dbReference type="ARBA" id="ARBA00022729"/>
    </source>
</evidence>
<organism evidence="6 7">
    <name type="scientific">Kluyveromyces dobzhanskii CBS 2104</name>
    <dbReference type="NCBI Taxonomy" id="1427455"/>
    <lineage>
        <taxon>Eukaryota</taxon>
        <taxon>Fungi</taxon>
        <taxon>Dikarya</taxon>
        <taxon>Ascomycota</taxon>
        <taxon>Saccharomycotina</taxon>
        <taxon>Saccharomycetes</taxon>
        <taxon>Saccharomycetales</taxon>
        <taxon>Saccharomycetaceae</taxon>
        <taxon>Kluyveromyces</taxon>
    </lineage>
</organism>